<protein>
    <submittedName>
        <fullName evidence="3">Polysaccharide deacetylase family protein</fullName>
    </submittedName>
</protein>
<evidence type="ECO:0000259" key="2">
    <source>
        <dbReference type="PROSITE" id="PS51677"/>
    </source>
</evidence>
<dbReference type="Pfam" id="PF07833">
    <property type="entry name" value="Cu_amine_oxidN1"/>
    <property type="match status" value="1"/>
</dbReference>
<feature type="chain" id="PRO_5046998641" evidence="1">
    <location>
        <begin position="21"/>
        <end position="374"/>
    </location>
</feature>
<feature type="signal peptide" evidence="1">
    <location>
        <begin position="1"/>
        <end position="20"/>
    </location>
</feature>
<feature type="domain" description="NodB homology" evidence="2">
    <location>
        <begin position="171"/>
        <end position="358"/>
    </location>
</feature>
<dbReference type="PANTHER" id="PTHR10587">
    <property type="entry name" value="GLYCOSYL TRANSFERASE-RELATED"/>
    <property type="match status" value="1"/>
</dbReference>
<dbReference type="Gene3D" id="3.20.20.370">
    <property type="entry name" value="Glycoside hydrolase/deacetylase"/>
    <property type="match status" value="1"/>
</dbReference>
<dbReference type="SUPFAM" id="SSF88713">
    <property type="entry name" value="Glycoside hydrolase/deacetylase"/>
    <property type="match status" value="1"/>
</dbReference>
<dbReference type="InterPro" id="IPR011330">
    <property type="entry name" value="Glyco_hydro/deAcase_b/a-brl"/>
</dbReference>
<dbReference type="InterPro" id="IPR002509">
    <property type="entry name" value="NODB_dom"/>
</dbReference>
<sequence length="374" mass="42926">MKKVIICILIFISTSLTTFAEDNYNQPLIVINEDLIYYENSSPQIKCGTTFVPIRMFATSIEGIIKWDEEEDTATIIKGDKKIEIDFDNEIIITNDGNCIICNMYVEDGYFMIPFKSIASYFGYTVSYIESDNIIRATDNDAVISDESLIEKLKNKIFKCRNKNNNKEEQKVAYLTFDDGPSSYTHDILTTLKKYNSSATFFVLSSSIQRYPDKLEMIVEGGHSIGLHGVSHDVKQIYKSPVSLVTEMQKDSEVVMSEIGFTSNLIRTPYGSFPYLTKEYRDACVRQGYKIWDWNVDSKDALGKDVKPSIIIKNVIKQVEQHEKNNVEPIILMHETSNSSIALPRILNYLTENGYKVISIDYNEDPVNFWHDRR</sequence>
<dbReference type="EMBL" id="CP120733">
    <property type="protein sequence ID" value="WFD10494.1"/>
    <property type="molecule type" value="Genomic_DNA"/>
</dbReference>
<reference evidence="3 4" key="1">
    <citation type="submission" date="2023-03" db="EMBL/GenBank/DDBJ databases">
        <title>Complete genome sequence of Tepidibacter sp. SWIR-1, isolated from a deep-sea hydrothermal vent.</title>
        <authorList>
            <person name="Li X."/>
        </authorList>
    </citation>
    <scope>NUCLEOTIDE SEQUENCE [LARGE SCALE GENOMIC DNA]</scope>
    <source>
        <strain evidence="3 4">SWIR-1</strain>
    </source>
</reference>
<gene>
    <name evidence="3" type="ORF">P4S50_00035</name>
</gene>
<dbReference type="InterPro" id="IPR036582">
    <property type="entry name" value="Mao_N_sf"/>
</dbReference>
<dbReference type="PROSITE" id="PS51677">
    <property type="entry name" value="NODB"/>
    <property type="match status" value="1"/>
</dbReference>
<dbReference type="InterPro" id="IPR012854">
    <property type="entry name" value="Cu_amine_oxidase-like_N"/>
</dbReference>
<evidence type="ECO:0000313" key="4">
    <source>
        <dbReference type="Proteomes" id="UP001222800"/>
    </source>
</evidence>
<organism evidence="3 4">
    <name type="scientific">Tepidibacter hydrothermalis</name>
    <dbReference type="NCBI Taxonomy" id="3036126"/>
    <lineage>
        <taxon>Bacteria</taxon>
        <taxon>Bacillati</taxon>
        <taxon>Bacillota</taxon>
        <taxon>Clostridia</taxon>
        <taxon>Peptostreptococcales</taxon>
        <taxon>Peptostreptococcaceae</taxon>
        <taxon>Tepidibacter</taxon>
    </lineage>
</organism>
<dbReference type="Proteomes" id="UP001222800">
    <property type="component" value="Chromosome"/>
</dbReference>
<name>A0ABY8EC63_9FIRM</name>
<dbReference type="Pfam" id="PF01522">
    <property type="entry name" value="Polysacc_deac_1"/>
    <property type="match status" value="1"/>
</dbReference>
<evidence type="ECO:0000256" key="1">
    <source>
        <dbReference type="SAM" id="SignalP"/>
    </source>
</evidence>
<dbReference type="InterPro" id="IPR050248">
    <property type="entry name" value="Polysacc_deacetylase_ArnD"/>
</dbReference>
<keyword evidence="4" id="KW-1185">Reference proteome</keyword>
<dbReference type="PANTHER" id="PTHR10587:SF125">
    <property type="entry name" value="POLYSACCHARIDE DEACETYLASE YHEN-RELATED"/>
    <property type="match status" value="1"/>
</dbReference>
<dbReference type="CDD" id="cd10944">
    <property type="entry name" value="CE4_SmPgdA_like"/>
    <property type="match status" value="1"/>
</dbReference>
<evidence type="ECO:0000313" key="3">
    <source>
        <dbReference type="EMBL" id="WFD10494.1"/>
    </source>
</evidence>
<proteinExistence type="predicted"/>
<accession>A0ABY8EC63</accession>
<keyword evidence="1" id="KW-0732">Signal</keyword>
<dbReference type="RefSeq" id="WP_277732461.1">
    <property type="nucleotide sequence ID" value="NZ_CP120733.1"/>
</dbReference>
<dbReference type="SUPFAM" id="SSF55383">
    <property type="entry name" value="Copper amine oxidase, domain N"/>
    <property type="match status" value="1"/>
</dbReference>